<dbReference type="AlphaFoldDB" id="A0A8S9Y4Z2"/>
<gene>
    <name evidence="2" type="ORF">GE061_000573</name>
</gene>
<sequence>MAEQEDDEVGESDARLLFMFQYLSKSMRFKVDKWHKMMASEENKITVMEFLARAETKRLIFVLAYNGALCPSDQFPTACRTKACFFLKKEAVPVTVDNMKSMFIFGDISPKALDQLAVLVEDVILPMLTSNNNKIGWPKSVAEDVKKRVLDMKDVVFRVKGEVYGRTLLPLPQGIERVHDEYLLLTEGSMDSRSCDMELRCTIESAVLRWSNQLNEVLKQSSASVFESEVNPVPEAEINFWSQRSKNLCGIYEQLRDHRVKEMATILEKTESAYFPCFQKMFKSVVSAMNEAEEIDRYLQVIVPHITEIQSVPFIEAEPSFMPLVHNIALIWVHCAYFRTSTKLVILLKEICNLLMQEANKLLDPNSLFECEIEETLPKTRKVLRNLDLFRKIVLLYADKIVPMFQNNTKPVPWTFDECLVFERYDKYIDRLKLIKELFVTTMEYMKLEKVEVGGNKAHALSLRLNELFENFNNLTASFSSLPYDPTNIDDDLFMEDYQRFKATIMDCDRRLASVACMAFDDCTNFEQIFKMMNVFGGLLVRPVIKAEIEPKYEHIITLFEKEVNTVQVSIRTTAK</sequence>
<dbReference type="OrthoDB" id="6412719at2759"/>
<name>A0A8S9Y4Z2_APOLU</name>
<dbReference type="GO" id="GO:0005858">
    <property type="term" value="C:axonemal dynein complex"/>
    <property type="evidence" value="ECO:0007669"/>
    <property type="project" value="TreeGrafter"/>
</dbReference>
<dbReference type="InterPro" id="IPR026983">
    <property type="entry name" value="DHC"/>
</dbReference>
<dbReference type="PANTHER" id="PTHR46532:SF11">
    <property type="entry name" value="DYNEIN AXONEMAL HEAVY CHAIN 12"/>
    <property type="match status" value="1"/>
</dbReference>
<proteinExistence type="predicted"/>
<dbReference type="InterPro" id="IPR013594">
    <property type="entry name" value="Dynein_heavy_tail"/>
</dbReference>
<organism evidence="2 3">
    <name type="scientific">Apolygus lucorum</name>
    <name type="common">Small green plant bug</name>
    <name type="synonym">Lygocoris lucorum</name>
    <dbReference type="NCBI Taxonomy" id="248454"/>
    <lineage>
        <taxon>Eukaryota</taxon>
        <taxon>Metazoa</taxon>
        <taxon>Ecdysozoa</taxon>
        <taxon>Arthropoda</taxon>
        <taxon>Hexapoda</taxon>
        <taxon>Insecta</taxon>
        <taxon>Pterygota</taxon>
        <taxon>Neoptera</taxon>
        <taxon>Paraneoptera</taxon>
        <taxon>Hemiptera</taxon>
        <taxon>Heteroptera</taxon>
        <taxon>Panheteroptera</taxon>
        <taxon>Cimicomorpha</taxon>
        <taxon>Miridae</taxon>
        <taxon>Mirini</taxon>
        <taxon>Apolygus</taxon>
    </lineage>
</organism>
<reference evidence="2" key="1">
    <citation type="journal article" date="2021" name="Mol. Ecol. Resour.">
        <title>Apolygus lucorum genome provides insights into omnivorousness and mesophyll feeding.</title>
        <authorList>
            <person name="Liu Y."/>
            <person name="Liu H."/>
            <person name="Wang H."/>
            <person name="Huang T."/>
            <person name="Liu B."/>
            <person name="Yang B."/>
            <person name="Yin L."/>
            <person name="Li B."/>
            <person name="Zhang Y."/>
            <person name="Zhang S."/>
            <person name="Jiang F."/>
            <person name="Zhang X."/>
            <person name="Ren Y."/>
            <person name="Wang B."/>
            <person name="Wang S."/>
            <person name="Lu Y."/>
            <person name="Wu K."/>
            <person name="Fan W."/>
            <person name="Wang G."/>
        </authorList>
    </citation>
    <scope>NUCLEOTIDE SEQUENCE</scope>
    <source>
        <strain evidence="2">12Hb</strain>
    </source>
</reference>
<dbReference type="Pfam" id="PF08385">
    <property type="entry name" value="DHC_N1"/>
    <property type="match status" value="1"/>
</dbReference>
<comment type="caution">
    <text evidence="2">The sequence shown here is derived from an EMBL/GenBank/DDBJ whole genome shotgun (WGS) entry which is preliminary data.</text>
</comment>
<keyword evidence="3" id="KW-1185">Reference proteome</keyword>
<accession>A0A8S9Y4Z2</accession>
<dbReference type="PANTHER" id="PTHR46532">
    <property type="entry name" value="MALE FERTILITY FACTOR KL5"/>
    <property type="match status" value="1"/>
</dbReference>
<evidence type="ECO:0000313" key="2">
    <source>
        <dbReference type="EMBL" id="KAF6216233.1"/>
    </source>
</evidence>
<dbReference type="GO" id="GO:0051959">
    <property type="term" value="F:dynein light intermediate chain binding"/>
    <property type="evidence" value="ECO:0007669"/>
    <property type="project" value="InterPro"/>
</dbReference>
<evidence type="ECO:0000259" key="1">
    <source>
        <dbReference type="Pfam" id="PF08385"/>
    </source>
</evidence>
<evidence type="ECO:0000313" key="3">
    <source>
        <dbReference type="Proteomes" id="UP000466442"/>
    </source>
</evidence>
<protein>
    <recommendedName>
        <fullName evidence="1">Dynein heavy chain tail domain-containing protein</fullName>
    </recommendedName>
</protein>
<dbReference type="GO" id="GO:0007018">
    <property type="term" value="P:microtubule-based movement"/>
    <property type="evidence" value="ECO:0007669"/>
    <property type="project" value="InterPro"/>
</dbReference>
<dbReference type="EMBL" id="WIXP02000001">
    <property type="protein sequence ID" value="KAF6216233.1"/>
    <property type="molecule type" value="Genomic_DNA"/>
</dbReference>
<feature type="domain" description="Dynein heavy chain tail" evidence="1">
    <location>
        <begin position="202"/>
        <end position="569"/>
    </location>
</feature>
<dbReference type="Proteomes" id="UP000466442">
    <property type="component" value="Linkage Group LG1"/>
</dbReference>
<dbReference type="GO" id="GO:0045505">
    <property type="term" value="F:dynein intermediate chain binding"/>
    <property type="evidence" value="ECO:0007669"/>
    <property type="project" value="InterPro"/>
</dbReference>